<sequence length="1180" mass="128678">MSSLIHPVHSISQKCRPKHQVLVLKCYPKYQKNVQEVKPSSSELSYLLYYASSRRSKLQKVGAFLEKKTASDVYMRRLGNVQVTLQIIAAVIEKTPRDLMLYSHSVLVILDTVLRSNDINMVEESLPTFEAWCKHANTAALSADQQRTQQYMKLVEQYASFADPANTVKTRSNESISLNLRWRTAGLRAIRAAVASDALSTDSAKQLNIVMPVILQNMGLDKADVLSSLQQRARLNEKQENDFVRRRRLSSATITTVDTTDRQLTASETAADADKASEDEVKVLAVRCLKQIFSVGTSSIRGYTRLATALTIKYIASQKSPRSTIPTGSQGNWATALFETIARWTPVQDRFIIVITAMETLVRSPVVEATLDKQLVLASMIDWLLSSDINLIGLSIMDVMLGFVQYTLVLLQLGSRHASITLQIPQNDTLGFIREAKETLDPAHVLSEKDRGREQSTAETTASPARQELLQYLQRCIASLSNHIYYTEQISDMLAAILARLKPSANVDAAVTTAAIEKPAAASKAIADSASIQEDPTTDSFFSFATARMTALKTVKDILMRASHKRNSAGTAVGSRARVGVYVWEGTQWLLKDEDPEVRVAYVDAILTWLRLETGKNDTLLPRDGPRKGKSIKKTTTPDGETNMTKRAVSNASRKESKPARSTFVQLLHLAAYDSIIDRSHNESDILMLYLLLTKLVERLGVNALRTGLPMILKLQEAVLNSEIELSTSAKVNIASLIQGYLWSVAEKFEFETTKVGHEINAEISRRKRFNVWFDKIKFPALSLHSIVSQAAGEPKDAVYAEEAADALKPFLNVTDLVEEIANAYDTALLSPQHSPPSSPGRVFSVPALGFGYGYGVAPGPKPSPKEQLPQRVKEEMGATWTRELCMASVEKESTGSVAGTSGPRHHVSVVSVNKNETVDNQEHSPGHGLSSGLGSLQKIRRGSPNGSPIPLGSTSSRDSTLRVTELKRVLSASGHQRQASPLRRPLSSRRSTMSAGSDSMVSWNEADDGEKSVDDPNASAFMTNGIQRSSSQNSEAVPPVPKIPSNLNLPGTFPRESSPARNRQSSQTLSSQVGEVASDGTRPNHTVESSQTTSSLRAGTKRSSRPASRQTASAAFWKGDARVQATEKINVSNLLAGIRPSTSSGSFLTTSEPGAAGPAAGDGGPTEAKGLLVVEKPPY</sequence>
<dbReference type="PANTHER" id="PTHR47766:SF1">
    <property type="entry name" value="PROTEIN EFR3"/>
    <property type="match status" value="1"/>
</dbReference>
<name>A0A0N1HFP4_9EURO</name>
<comment type="similarity">
    <text evidence="1">Belongs to the EFR3 family.</text>
</comment>
<feature type="region of interest" description="Disordered" evidence="2">
    <location>
        <begin position="443"/>
        <end position="462"/>
    </location>
</feature>
<feature type="compositionally biased region" description="Low complexity" evidence="2">
    <location>
        <begin position="981"/>
        <end position="992"/>
    </location>
</feature>
<dbReference type="GeneID" id="28738389"/>
<feature type="region of interest" description="Disordered" evidence="2">
    <location>
        <begin position="1138"/>
        <end position="1180"/>
    </location>
</feature>
<feature type="compositionally biased region" description="Polar residues" evidence="2">
    <location>
        <begin position="1021"/>
        <end position="1036"/>
    </location>
</feature>
<dbReference type="AlphaFoldDB" id="A0A0N1HFP4"/>
<gene>
    <name evidence="3" type="ORF">AB675_6232</name>
</gene>
<dbReference type="GO" id="GO:0072659">
    <property type="term" value="P:protein localization to plasma membrane"/>
    <property type="evidence" value="ECO:0007669"/>
    <property type="project" value="InterPro"/>
</dbReference>
<feature type="compositionally biased region" description="Polar residues" evidence="2">
    <location>
        <begin position="993"/>
        <end position="1003"/>
    </location>
</feature>
<feature type="compositionally biased region" description="Polar residues" evidence="2">
    <location>
        <begin position="953"/>
        <end position="963"/>
    </location>
</feature>
<dbReference type="OrthoDB" id="19232at2759"/>
<feature type="compositionally biased region" description="Polar residues" evidence="2">
    <location>
        <begin position="1141"/>
        <end position="1153"/>
    </location>
</feature>
<dbReference type="Proteomes" id="UP000038010">
    <property type="component" value="Unassembled WGS sequence"/>
</dbReference>
<evidence type="ECO:0000313" key="3">
    <source>
        <dbReference type="EMBL" id="KPI44195.1"/>
    </source>
</evidence>
<dbReference type="Pfam" id="PF21072">
    <property type="entry name" value="EFR3"/>
    <property type="match status" value="1"/>
</dbReference>
<keyword evidence="4" id="KW-1185">Reference proteome</keyword>
<dbReference type="InterPro" id="IPR049150">
    <property type="entry name" value="EFR3_HEAT-like_rpt"/>
</dbReference>
<feature type="compositionally biased region" description="Polar residues" evidence="2">
    <location>
        <begin position="634"/>
        <end position="652"/>
    </location>
</feature>
<dbReference type="PANTHER" id="PTHR47766">
    <property type="entry name" value="PROTEIN EFR3"/>
    <property type="match status" value="1"/>
</dbReference>
<feature type="compositionally biased region" description="Basic and acidic residues" evidence="2">
    <location>
        <begin position="443"/>
        <end position="456"/>
    </location>
</feature>
<proteinExistence type="inferred from homology"/>
<protein>
    <submittedName>
        <fullName evidence="3">Protein EFR3</fullName>
    </submittedName>
</protein>
<feature type="region of interest" description="Disordered" evidence="2">
    <location>
        <begin position="620"/>
        <end position="657"/>
    </location>
</feature>
<dbReference type="EMBL" id="LFJN01000004">
    <property type="protein sequence ID" value="KPI44195.1"/>
    <property type="molecule type" value="Genomic_DNA"/>
</dbReference>
<reference evidence="3 4" key="1">
    <citation type="submission" date="2015-06" db="EMBL/GenBank/DDBJ databases">
        <title>Draft genome of the ant-associated black yeast Phialophora attae CBS 131958.</title>
        <authorList>
            <person name="Moreno L.F."/>
            <person name="Stielow B.J."/>
            <person name="de Hoog S."/>
            <person name="Vicente V.A."/>
            <person name="Weiss V.A."/>
            <person name="de Vries M."/>
            <person name="Cruz L.M."/>
            <person name="Souza E.M."/>
        </authorList>
    </citation>
    <scope>NUCLEOTIDE SEQUENCE [LARGE SCALE GENOMIC DNA]</scope>
    <source>
        <strain evidence="3 4">CBS 131958</strain>
    </source>
</reference>
<dbReference type="RefSeq" id="XP_018004158.1">
    <property type="nucleotide sequence ID" value="XM_018146509.1"/>
</dbReference>
<dbReference type="STRING" id="1664694.A0A0N1HFP4"/>
<organism evidence="3 4">
    <name type="scientific">Cyphellophora attinorum</name>
    <dbReference type="NCBI Taxonomy" id="1664694"/>
    <lineage>
        <taxon>Eukaryota</taxon>
        <taxon>Fungi</taxon>
        <taxon>Dikarya</taxon>
        <taxon>Ascomycota</taxon>
        <taxon>Pezizomycotina</taxon>
        <taxon>Eurotiomycetes</taxon>
        <taxon>Chaetothyriomycetidae</taxon>
        <taxon>Chaetothyriales</taxon>
        <taxon>Cyphellophoraceae</taxon>
        <taxon>Cyphellophora</taxon>
    </lineage>
</organism>
<evidence type="ECO:0000313" key="4">
    <source>
        <dbReference type="Proteomes" id="UP000038010"/>
    </source>
</evidence>
<dbReference type="VEuPathDB" id="FungiDB:AB675_6232"/>
<feature type="compositionally biased region" description="Polar residues" evidence="2">
    <location>
        <begin position="1060"/>
        <end position="1074"/>
    </location>
</feature>
<evidence type="ECO:0000256" key="1">
    <source>
        <dbReference type="ARBA" id="ARBA00010216"/>
    </source>
</evidence>
<feature type="region of interest" description="Disordered" evidence="2">
    <location>
        <begin position="919"/>
        <end position="1114"/>
    </location>
</feature>
<dbReference type="GO" id="GO:0005886">
    <property type="term" value="C:plasma membrane"/>
    <property type="evidence" value="ECO:0007669"/>
    <property type="project" value="TreeGrafter"/>
</dbReference>
<comment type="caution">
    <text evidence="3">The sequence shown here is derived from an EMBL/GenBank/DDBJ whole genome shotgun (WGS) entry which is preliminary data.</text>
</comment>
<feature type="compositionally biased region" description="Polar residues" evidence="2">
    <location>
        <begin position="1082"/>
        <end position="1098"/>
    </location>
</feature>
<dbReference type="InterPro" id="IPR039786">
    <property type="entry name" value="EFR3"/>
</dbReference>
<evidence type="ECO:0000256" key="2">
    <source>
        <dbReference type="SAM" id="MobiDB-lite"/>
    </source>
</evidence>
<accession>A0A0N1HFP4</accession>